<dbReference type="EMBL" id="QUAJ01000048">
    <property type="protein sequence ID" value="REI39370.1"/>
    <property type="molecule type" value="Genomic_DNA"/>
</dbReference>
<reference evidence="2 3" key="1">
    <citation type="submission" date="2018-08" db="EMBL/GenBank/DDBJ databases">
        <title>Draft genome sequence of Psychrilyobacter sp. strain SD5 isolated from Black Sea water.</title>
        <authorList>
            <person name="Yadav S."/>
            <person name="Villanueva L."/>
            <person name="Damste J.S.S."/>
        </authorList>
    </citation>
    <scope>NUCLEOTIDE SEQUENCE [LARGE SCALE GENOMIC DNA]</scope>
    <source>
        <strain evidence="2 3">SD5</strain>
    </source>
</reference>
<dbReference type="RefSeq" id="WP_114643685.1">
    <property type="nucleotide sequence ID" value="NZ_JAACIO010000045.1"/>
</dbReference>
<dbReference type="Pfam" id="PF03479">
    <property type="entry name" value="PCC"/>
    <property type="match status" value="1"/>
</dbReference>
<evidence type="ECO:0000313" key="2">
    <source>
        <dbReference type="EMBL" id="REI39370.1"/>
    </source>
</evidence>
<accession>A0ABX9KD11</accession>
<feature type="domain" description="PPC" evidence="1">
    <location>
        <begin position="1"/>
        <end position="129"/>
    </location>
</feature>
<evidence type="ECO:0000313" key="3">
    <source>
        <dbReference type="Proteomes" id="UP000263486"/>
    </source>
</evidence>
<organism evidence="2 3">
    <name type="scientific">Psychrilyobacter piezotolerans</name>
    <dbReference type="NCBI Taxonomy" id="2293438"/>
    <lineage>
        <taxon>Bacteria</taxon>
        <taxon>Fusobacteriati</taxon>
        <taxon>Fusobacteriota</taxon>
        <taxon>Fusobacteriia</taxon>
        <taxon>Fusobacteriales</taxon>
        <taxon>Fusobacteriaceae</taxon>
        <taxon>Psychrilyobacter</taxon>
    </lineage>
</organism>
<keyword evidence="3" id="KW-1185">Reference proteome</keyword>
<comment type="caution">
    <text evidence="2">The sequence shown here is derived from an EMBL/GenBank/DDBJ whole genome shotgun (WGS) entry which is preliminary data.</text>
</comment>
<dbReference type="Proteomes" id="UP000263486">
    <property type="component" value="Unassembled WGS sequence"/>
</dbReference>
<dbReference type="PROSITE" id="PS51742">
    <property type="entry name" value="PPC"/>
    <property type="match status" value="1"/>
</dbReference>
<dbReference type="PANTHER" id="PTHR34988">
    <property type="entry name" value="PROTEIN, PUTATIVE-RELATED"/>
    <property type="match status" value="1"/>
</dbReference>
<proteinExistence type="predicted"/>
<dbReference type="InterPro" id="IPR005175">
    <property type="entry name" value="PPC_dom"/>
</dbReference>
<evidence type="ECO:0000259" key="1">
    <source>
        <dbReference type="PROSITE" id="PS51742"/>
    </source>
</evidence>
<dbReference type="CDD" id="cd11378">
    <property type="entry name" value="DUF296"/>
    <property type="match status" value="1"/>
</dbReference>
<dbReference type="Gene3D" id="3.30.1330.80">
    <property type="entry name" value="Hypothetical protein, similar to alpha- acetolactate decarboxylase, domain 2"/>
    <property type="match status" value="1"/>
</dbReference>
<dbReference type="PANTHER" id="PTHR34988:SF1">
    <property type="entry name" value="DNA-BINDING PROTEIN"/>
    <property type="match status" value="1"/>
</dbReference>
<dbReference type="SUPFAM" id="SSF117856">
    <property type="entry name" value="AF0104/ALDC/Ptd012-like"/>
    <property type="match status" value="1"/>
</dbReference>
<gene>
    <name evidence="2" type="ORF">DYH56_15030</name>
</gene>
<sequence length="138" mass="15190">MKIYAVRLTEGMDLKVEIERIAKERQIKAGVILSSVGCVSKARFRVADGINIKEIKENLEILSLNGTISPKGVHIHISCSDSEGISFGGHLAEGNIINTTCELVIGILENYKFDRGMDLNTGYEELIIEKKSGIIDIK</sequence>
<protein>
    <submittedName>
        <fullName evidence="2">DUF296 domain-containing protein</fullName>
    </submittedName>
</protein>
<name>A0ABX9KD11_9FUSO</name>